<comment type="caution">
    <text evidence="3">The sequence shown here is derived from an EMBL/GenBank/DDBJ whole genome shotgun (WGS) entry which is preliminary data.</text>
</comment>
<evidence type="ECO:0000256" key="2">
    <source>
        <dbReference type="SAM" id="Phobius"/>
    </source>
</evidence>
<feature type="region of interest" description="Disordered" evidence="1">
    <location>
        <begin position="103"/>
        <end position="187"/>
    </location>
</feature>
<accession>A0A9W8L7Z8</accession>
<evidence type="ECO:0000313" key="3">
    <source>
        <dbReference type="EMBL" id="KAJ2750803.1"/>
    </source>
</evidence>
<feature type="compositionally biased region" description="Polar residues" evidence="1">
    <location>
        <begin position="103"/>
        <end position="115"/>
    </location>
</feature>
<feature type="transmembrane region" description="Helical" evidence="2">
    <location>
        <begin position="325"/>
        <end position="347"/>
    </location>
</feature>
<reference evidence="3" key="1">
    <citation type="submission" date="2022-07" db="EMBL/GenBank/DDBJ databases">
        <title>Phylogenomic reconstructions and comparative analyses of Kickxellomycotina fungi.</title>
        <authorList>
            <person name="Reynolds N.K."/>
            <person name="Stajich J.E."/>
            <person name="Barry K."/>
            <person name="Grigoriev I.V."/>
            <person name="Crous P."/>
            <person name="Smith M.E."/>
        </authorList>
    </citation>
    <scope>NUCLEOTIDE SEQUENCE</scope>
    <source>
        <strain evidence="3">BCRC 34297</strain>
    </source>
</reference>
<feature type="non-terminal residue" evidence="3">
    <location>
        <position position="1"/>
    </location>
</feature>
<gene>
    <name evidence="3" type="ORF">GGI19_004893</name>
</gene>
<keyword evidence="2" id="KW-0812">Transmembrane</keyword>
<keyword evidence="4" id="KW-1185">Reference proteome</keyword>
<dbReference type="Proteomes" id="UP001140011">
    <property type="component" value="Unassembled WGS sequence"/>
</dbReference>
<protein>
    <submittedName>
        <fullName evidence="3">Uncharacterized protein</fullName>
    </submittedName>
</protein>
<dbReference type="EMBL" id="JANBUH010000494">
    <property type="protein sequence ID" value="KAJ2750803.1"/>
    <property type="molecule type" value="Genomic_DNA"/>
</dbReference>
<keyword evidence="2" id="KW-1133">Transmembrane helix</keyword>
<proteinExistence type="predicted"/>
<name>A0A9W8L7Z8_9FUNG</name>
<keyword evidence="2" id="KW-0472">Membrane</keyword>
<feature type="compositionally biased region" description="Polar residues" evidence="1">
    <location>
        <begin position="130"/>
        <end position="143"/>
    </location>
</feature>
<organism evidence="3 4">
    <name type="scientific">Coemansia pectinata</name>
    <dbReference type="NCBI Taxonomy" id="1052879"/>
    <lineage>
        <taxon>Eukaryota</taxon>
        <taxon>Fungi</taxon>
        <taxon>Fungi incertae sedis</taxon>
        <taxon>Zoopagomycota</taxon>
        <taxon>Kickxellomycotina</taxon>
        <taxon>Kickxellomycetes</taxon>
        <taxon>Kickxellales</taxon>
        <taxon>Kickxellaceae</taxon>
        <taxon>Coemansia</taxon>
    </lineage>
</organism>
<dbReference type="AlphaFoldDB" id="A0A9W8L7Z8"/>
<feature type="compositionally biased region" description="Low complexity" evidence="1">
    <location>
        <begin position="150"/>
        <end position="175"/>
    </location>
</feature>
<evidence type="ECO:0000256" key="1">
    <source>
        <dbReference type="SAM" id="MobiDB-lite"/>
    </source>
</evidence>
<evidence type="ECO:0000313" key="4">
    <source>
        <dbReference type="Proteomes" id="UP001140011"/>
    </source>
</evidence>
<sequence length="354" mass="38156">HTYPFTSSGAPEIIDRLQYILRPIAGSSNHIGDTQRDTRQLFDELHAVVTTAARTLDTLTQMKSRIDPKILNTGERTIELEISAADLHKLLVLAAVRRNASGTAAETQQPQQPVATSALLKSSPRKHVDATNSNSYRFASTCASREPDNAQHSGVASSSQQQQQQQILTSASQQQHKAIGTNIARPTPTPRLPSYIFRHCGTVPSEPQAIDSLQFILNQKPLGATTLVSGNEGTRLFMLGTHMDSEVRTAEEAREKARLRLQELNDIVQSASGLMAALTKAQVAHDAKVVGRAAQLIPLANNDQLLDAEVLEEDGSEGFSSRRKLAIVASSVLGISSAAVCLGVLLAPEFVGFV</sequence>
<dbReference type="OrthoDB" id="5547070at2759"/>